<evidence type="ECO:0000256" key="1">
    <source>
        <dbReference type="ARBA" id="ARBA00004141"/>
    </source>
</evidence>
<comment type="subcellular location">
    <subcellularLocation>
        <location evidence="1">Membrane</location>
        <topology evidence="1">Multi-pass membrane protein</topology>
    </subcellularLocation>
</comment>
<keyword evidence="10" id="KW-0143">Chaperone</keyword>
<dbReference type="AlphaFoldDB" id="A0A1Y3M8J3"/>
<evidence type="ECO:0000256" key="2">
    <source>
        <dbReference type="ARBA" id="ARBA00007602"/>
    </source>
</evidence>
<evidence type="ECO:0000256" key="6">
    <source>
        <dbReference type="ARBA" id="ARBA00022989"/>
    </source>
</evidence>
<keyword evidence="9" id="KW-1015">Disulfide bond</keyword>
<evidence type="ECO:0000313" key="12">
    <source>
        <dbReference type="EMBL" id="OUM46728.1"/>
    </source>
</evidence>
<gene>
    <name evidence="12" type="ORF">BW425_22150</name>
</gene>
<dbReference type="GO" id="GO:0016020">
    <property type="term" value="C:membrane"/>
    <property type="evidence" value="ECO:0007669"/>
    <property type="project" value="UniProtKB-SubCell"/>
</dbReference>
<comment type="caution">
    <text evidence="12">The sequence shown here is derived from an EMBL/GenBank/DDBJ whole genome shotgun (WGS) entry which is preliminary data.</text>
</comment>
<dbReference type="Pfam" id="PF02600">
    <property type="entry name" value="DsbB"/>
    <property type="match status" value="1"/>
</dbReference>
<dbReference type="EMBL" id="MWPX01000036">
    <property type="protein sequence ID" value="OUM46728.1"/>
    <property type="molecule type" value="Genomic_DNA"/>
</dbReference>
<evidence type="ECO:0000256" key="5">
    <source>
        <dbReference type="ARBA" id="ARBA00022982"/>
    </source>
</evidence>
<evidence type="ECO:0000256" key="8">
    <source>
        <dbReference type="ARBA" id="ARBA00023136"/>
    </source>
</evidence>
<evidence type="ECO:0000256" key="4">
    <source>
        <dbReference type="ARBA" id="ARBA00022692"/>
    </source>
</evidence>
<dbReference type="PANTHER" id="PTHR43469:SF1">
    <property type="entry name" value="SPBETA PROPHAGE-DERIVED DISULFIDE BOND FORMATION PROTEIN B"/>
    <property type="match status" value="1"/>
</dbReference>
<keyword evidence="11" id="KW-0676">Redox-active center</keyword>
<keyword evidence="8" id="KW-0472">Membrane</keyword>
<protein>
    <submittedName>
        <fullName evidence="12">Uncharacterized protein</fullName>
    </submittedName>
</protein>
<evidence type="ECO:0000256" key="3">
    <source>
        <dbReference type="ARBA" id="ARBA00022448"/>
    </source>
</evidence>
<dbReference type="InterPro" id="IPR003752">
    <property type="entry name" value="DiS_bond_form_DsbB/BdbC"/>
</dbReference>
<evidence type="ECO:0000256" key="9">
    <source>
        <dbReference type="ARBA" id="ARBA00023157"/>
    </source>
</evidence>
<keyword evidence="7" id="KW-0560">Oxidoreductase</keyword>
<keyword evidence="5" id="KW-0249">Electron transport</keyword>
<dbReference type="Proteomes" id="UP000195321">
    <property type="component" value="Unassembled WGS sequence"/>
</dbReference>
<reference evidence="12 13" key="1">
    <citation type="submission" date="2017-02" db="EMBL/GenBank/DDBJ databases">
        <title>Bacillus pseudomycoides isolate FSL K6-0042.</title>
        <authorList>
            <person name="Kovac J."/>
        </authorList>
    </citation>
    <scope>NUCLEOTIDE SEQUENCE [LARGE SCALE GENOMIC DNA]</scope>
    <source>
        <strain evidence="12 13">FSL K6-0042</strain>
    </source>
</reference>
<accession>A0A1Y3M8J3</accession>
<dbReference type="GO" id="GO:0006457">
    <property type="term" value="P:protein folding"/>
    <property type="evidence" value="ECO:0007669"/>
    <property type="project" value="InterPro"/>
</dbReference>
<comment type="similarity">
    <text evidence="2">Belongs to the DsbB family. BdbC subfamily.</text>
</comment>
<dbReference type="InterPro" id="IPR023380">
    <property type="entry name" value="DsbB-like_sf"/>
</dbReference>
<keyword evidence="3" id="KW-0813">Transport</keyword>
<evidence type="ECO:0000313" key="13">
    <source>
        <dbReference type="Proteomes" id="UP000195321"/>
    </source>
</evidence>
<dbReference type="SUPFAM" id="SSF158442">
    <property type="entry name" value="DsbB-like"/>
    <property type="match status" value="1"/>
</dbReference>
<dbReference type="GO" id="GO:0015035">
    <property type="term" value="F:protein-disulfide reductase activity"/>
    <property type="evidence" value="ECO:0007669"/>
    <property type="project" value="InterPro"/>
</dbReference>
<sequence length="127" mass="15022">MSYVTMISFIGTIDSLFISEIMKLVPCSLCWYQRICLYPIFIMYIVSLIKKYSHANEYIKYFSGIGLLIFSYQYTIQMTHTKSAFCHLYEDFSAVDFIFQKFITIPFLAILAFLLIFRLTFFVKNSK</sequence>
<dbReference type="PANTHER" id="PTHR43469">
    <property type="entry name" value="DISULFIDE FORMATION PROTEIN-RELATED"/>
    <property type="match status" value="1"/>
</dbReference>
<evidence type="ECO:0000256" key="10">
    <source>
        <dbReference type="ARBA" id="ARBA00023186"/>
    </source>
</evidence>
<dbReference type="RefSeq" id="WP_033671271.1">
    <property type="nucleotide sequence ID" value="NZ_CP189809.1"/>
</dbReference>
<evidence type="ECO:0000256" key="11">
    <source>
        <dbReference type="ARBA" id="ARBA00023284"/>
    </source>
</evidence>
<organism evidence="12 13">
    <name type="scientific">Bacillus pseudomycoides</name>
    <dbReference type="NCBI Taxonomy" id="64104"/>
    <lineage>
        <taxon>Bacteria</taxon>
        <taxon>Bacillati</taxon>
        <taxon>Bacillota</taxon>
        <taxon>Bacilli</taxon>
        <taxon>Bacillales</taxon>
        <taxon>Bacillaceae</taxon>
        <taxon>Bacillus</taxon>
        <taxon>Bacillus cereus group</taxon>
    </lineage>
</organism>
<dbReference type="InterPro" id="IPR012187">
    <property type="entry name" value="Disulphide_bond_form_BdbC"/>
</dbReference>
<evidence type="ECO:0000256" key="7">
    <source>
        <dbReference type="ARBA" id="ARBA00023002"/>
    </source>
</evidence>
<dbReference type="Gene3D" id="1.20.1550.10">
    <property type="entry name" value="DsbB-like"/>
    <property type="match status" value="1"/>
</dbReference>
<keyword evidence="6" id="KW-1133">Transmembrane helix</keyword>
<keyword evidence="4" id="KW-0812">Transmembrane</keyword>
<name>A0A1Y3M8J3_9BACI</name>
<proteinExistence type="inferred from homology"/>